<dbReference type="InterPro" id="IPR001733">
    <property type="entry name" value="Peptidase_S26B"/>
</dbReference>
<evidence type="ECO:0000256" key="1">
    <source>
        <dbReference type="ARBA" id="ARBA00004370"/>
    </source>
</evidence>
<comment type="subcellular location">
    <subcellularLocation>
        <location evidence="1">Membrane</location>
    </subcellularLocation>
</comment>
<evidence type="ECO:0000256" key="5">
    <source>
        <dbReference type="NCBIfam" id="TIGR02228"/>
    </source>
</evidence>
<protein>
    <recommendedName>
        <fullName evidence="5">Signal peptidase I</fullName>
        <ecNumber evidence="5">3.4.21.89</ecNumber>
    </recommendedName>
</protein>
<evidence type="ECO:0000313" key="9">
    <source>
        <dbReference type="Proteomes" id="UP001430755"/>
    </source>
</evidence>
<keyword evidence="8" id="KW-0378">Hydrolase</keyword>
<organism evidence="8 9">
    <name type="scientific">Adlercreutzia faecimuris</name>
    <dbReference type="NCBI Taxonomy" id="2897341"/>
    <lineage>
        <taxon>Bacteria</taxon>
        <taxon>Bacillati</taxon>
        <taxon>Actinomycetota</taxon>
        <taxon>Coriobacteriia</taxon>
        <taxon>Eggerthellales</taxon>
        <taxon>Eggerthellaceae</taxon>
        <taxon>Adlercreutzia</taxon>
    </lineage>
</organism>
<dbReference type="EMBL" id="JAJMLW010000001">
    <property type="protein sequence ID" value="MCI2241017.1"/>
    <property type="molecule type" value="Genomic_DNA"/>
</dbReference>
<dbReference type="EC" id="3.4.21.89" evidence="5"/>
<evidence type="ECO:0000313" key="8">
    <source>
        <dbReference type="EMBL" id="MCI2241017.1"/>
    </source>
</evidence>
<keyword evidence="2 6" id="KW-0812">Transmembrane</keyword>
<dbReference type="InterPro" id="IPR036286">
    <property type="entry name" value="LexA/Signal_pep-like_sf"/>
</dbReference>
<accession>A0ABS9WDR9</accession>
<sequence>MTQDAAKPRKKNRSAASLALGGLGMAVLACCAIVCVIIVAPRLFGIVPYAVATGSMEPSLSVGSLVYAQEVDPAELEPGDVVTFSQGHQRSVPVTHRVVSNDPMERELVTQGDANASPDPEPVPYSRVRGEVVLSVPLLGFIATGLSMDGGKLALVAVIGASLALCFVADRLRE</sequence>
<evidence type="ECO:0000259" key="7">
    <source>
        <dbReference type="Pfam" id="PF10502"/>
    </source>
</evidence>
<dbReference type="PROSITE" id="PS51257">
    <property type="entry name" value="PROKAR_LIPOPROTEIN"/>
    <property type="match status" value="1"/>
</dbReference>
<dbReference type="GO" id="GO:0009003">
    <property type="term" value="F:signal peptidase activity"/>
    <property type="evidence" value="ECO:0007669"/>
    <property type="project" value="UniProtKB-EC"/>
</dbReference>
<keyword evidence="3 6" id="KW-1133">Transmembrane helix</keyword>
<comment type="caution">
    <text evidence="8">The sequence shown here is derived from an EMBL/GenBank/DDBJ whole genome shotgun (WGS) entry which is preliminary data.</text>
</comment>
<dbReference type="Gene3D" id="2.10.109.10">
    <property type="entry name" value="Umud Fragment, subunit A"/>
    <property type="match status" value="1"/>
</dbReference>
<evidence type="ECO:0000256" key="6">
    <source>
        <dbReference type="SAM" id="Phobius"/>
    </source>
</evidence>
<dbReference type="Pfam" id="PF10502">
    <property type="entry name" value="Peptidase_S26"/>
    <property type="match status" value="1"/>
</dbReference>
<keyword evidence="4 6" id="KW-0472">Membrane</keyword>
<dbReference type="Proteomes" id="UP001430755">
    <property type="component" value="Unassembled WGS sequence"/>
</dbReference>
<feature type="domain" description="Peptidase S26" evidence="7">
    <location>
        <begin position="28"/>
        <end position="99"/>
    </location>
</feature>
<evidence type="ECO:0000256" key="4">
    <source>
        <dbReference type="ARBA" id="ARBA00023136"/>
    </source>
</evidence>
<feature type="transmembrane region" description="Helical" evidence="6">
    <location>
        <begin position="16"/>
        <end position="40"/>
    </location>
</feature>
<keyword evidence="9" id="KW-1185">Reference proteome</keyword>
<dbReference type="InterPro" id="IPR019533">
    <property type="entry name" value="Peptidase_S26"/>
</dbReference>
<evidence type="ECO:0000256" key="3">
    <source>
        <dbReference type="ARBA" id="ARBA00022989"/>
    </source>
</evidence>
<dbReference type="RefSeq" id="WP_242162775.1">
    <property type="nucleotide sequence ID" value="NZ_JAJMLW010000001.1"/>
</dbReference>
<dbReference type="SUPFAM" id="SSF51306">
    <property type="entry name" value="LexA/Signal peptidase"/>
    <property type="match status" value="1"/>
</dbReference>
<reference evidence="8" key="1">
    <citation type="submission" date="2021-11" db="EMBL/GenBank/DDBJ databases">
        <title>A Novel Adlercreutzia Species, isolated from a Allomyrina dichotoma larva feces.</title>
        <authorList>
            <person name="Suh M.K."/>
        </authorList>
    </citation>
    <scope>NUCLEOTIDE SEQUENCE</scope>
    <source>
        <strain evidence="8">JBNU-10</strain>
    </source>
</reference>
<evidence type="ECO:0000256" key="2">
    <source>
        <dbReference type="ARBA" id="ARBA00022692"/>
    </source>
</evidence>
<dbReference type="NCBIfam" id="TIGR02228">
    <property type="entry name" value="sigpep_I_arch"/>
    <property type="match status" value="1"/>
</dbReference>
<proteinExistence type="predicted"/>
<name>A0ABS9WDR9_9ACTN</name>
<dbReference type="CDD" id="cd06530">
    <property type="entry name" value="S26_SPase_I"/>
    <property type="match status" value="1"/>
</dbReference>
<gene>
    <name evidence="8" type="ORF">LPT13_01455</name>
</gene>